<name>A0AA86UMR7_9EUKA</name>
<feature type="transmembrane region" description="Helical" evidence="1">
    <location>
        <begin position="59"/>
        <end position="81"/>
    </location>
</feature>
<keyword evidence="1" id="KW-1133">Transmembrane helix</keyword>
<dbReference type="AlphaFoldDB" id="A0AA86UMR7"/>
<dbReference type="EMBL" id="CAXDID020000276">
    <property type="protein sequence ID" value="CAL6069142.1"/>
    <property type="molecule type" value="Genomic_DNA"/>
</dbReference>
<evidence type="ECO:0000313" key="4">
    <source>
        <dbReference type="Proteomes" id="UP001642409"/>
    </source>
</evidence>
<feature type="transmembrane region" description="Helical" evidence="1">
    <location>
        <begin position="29"/>
        <end position="52"/>
    </location>
</feature>
<reference evidence="3 4" key="2">
    <citation type="submission" date="2024-07" db="EMBL/GenBank/DDBJ databases">
        <authorList>
            <person name="Akdeniz Z."/>
        </authorList>
    </citation>
    <scope>NUCLEOTIDE SEQUENCE [LARGE SCALE GENOMIC DNA]</scope>
</reference>
<comment type="caution">
    <text evidence="2">The sequence shown here is derived from an EMBL/GenBank/DDBJ whole genome shotgun (WGS) entry which is preliminary data.</text>
</comment>
<gene>
    <name evidence="2" type="ORF">HINF_LOCUS49079</name>
    <name evidence="3" type="ORF">HINF_LOCUS53839</name>
</gene>
<keyword evidence="1" id="KW-0472">Membrane</keyword>
<proteinExistence type="predicted"/>
<feature type="transmembrane region" description="Helical" evidence="1">
    <location>
        <begin position="87"/>
        <end position="107"/>
    </location>
</feature>
<dbReference type="Proteomes" id="UP001642409">
    <property type="component" value="Unassembled WGS sequence"/>
</dbReference>
<sequence>MLKTYHKTMCSIPSQSLSLYWPTIWAPKIPNLNCISVFGFFVIIIFSPFLSFCFSSDSFLWISSGLAVLAQLSSLLLEVLLLFQAGFWAFSSSLTAVGAVFTVLAYFSTYKILAGY</sequence>
<evidence type="ECO:0000313" key="2">
    <source>
        <dbReference type="EMBL" id="CAI9961434.1"/>
    </source>
</evidence>
<protein>
    <submittedName>
        <fullName evidence="3">Hypothetical_protein</fullName>
    </submittedName>
</protein>
<organism evidence="2">
    <name type="scientific">Hexamita inflata</name>
    <dbReference type="NCBI Taxonomy" id="28002"/>
    <lineage>
        <taxon>Eukaryota</taxon>
        <taxon>Metamonada</taxon>
        <taxon>Diplomonadida</taxon>
        <taxon>Hexamitidae</taxon>
        <taxon>Hexamitinae</taxon>
        <taxon>Hexamita</taxon>
    </lineage>
</organism>
<dbReference type="EMBL" id="CATOUU010000940">
    <property type="protein sequence ID" value="CAI9961434.1"/>
    <property type="molecule type" value="Genomic_DNA"/>
</dbReference>
<keyword evidence="4" id="KW-1185">Reference proteome</keyword>
<evidence type="ECO:0000313" key="3">
    <source>
        <dbReference type="EMBL" id="CAL6069142.1"/>
    </source>
</evidence>
<reference evidence="2" key="1">
    <citation type="submission" date="2023-06" db="EMBL/GenBank/DDBJ databases">
        <authorList>
            <person name="Kurt Z."/>
        </authorList>
    </citation>
    <scope>NUCLEOTIDE SEQUENCE</scope>
</reference>
<evidence type="ECO:0000256" key="1">
    <source>
        <dbReference type="SAM" id="Phobius"/>
    </source>
</evidence>
<accession>A0AA86UMR7</accession>
<keyword evidence="1" id="KW-0812">Transmembrane</keyword>